<name>A0A4Y6UMU9_9PROT</name>
<accession>A0A4Y6UMU9</accession>
<dbReference type="AlphaFoldDB" id="A0A4Y6UMU9"/>
<dbReference type="SUPFAM" id="SSF53448">
    <property type="entry name" value="Nucleotide-diphospho-sugar transferases"/>
    <property type="match status" value="1"/>
</dbReference>
<gene>
    <name evidence="3" type="ORF">E3D00_09135</name>
</gene>
<dbReference type="EMBL" id="CP038141">
    <property type="protein sequence ID" value="QDH17711.1"/>
    <property type="molecule type" value="Genomic_DNA"/>
</dbReference>
<evidence type="ECO:0000256" key="1">
    <source>
        <dbReference type="ARBA" id="ARBA00022842"/>
    </source>
</evidence>
<dbReference type="InterPro" id="IPR025877">
    <property type="entry name" value="MobA-like_NTP_Trfase"/>
</dbReference>
<feature type="domain" description="MobA-like NTP transferase" evidence="2">
    <location>
        <begin position="21"/>
        <end position="183"/>
    </location>
</feature>
<proteinExistence type="predicted"/>
<keyword evidence="1" id="KW-0460">Magnesium</keyword>
<dbReference type="GO" id="GO:0016779">
    <property type="term" value="F:nucleotidyltransferase activity"/>
    <property type="evidence" value="ECO:0007669"/>
    <property type="project" value="UniProtKB-ARBA"/>
</dbReference>
<dbReference type="OrthoDB" id="159246at2"/>
<evidence type="ECO:0000259" key="2">
    <source>
        <dbReference type="Pfam" id="PF12804"/>
    </source>
</evidence>
<dbReference type="InterPro" id="IPR029044">
    <property type="entry name" value="Nucleotide-diphossugar_trans"/>
</dbReference>
<keyword evidence="4" id="KW-1185">Reference proteome</keyword>
<evidence type="ECO:0000313" key="3">
    <source>
        <dbReference type="EMBL" id="QDH17711.1"/>
    </source>
</evidence>
<sequence length="251" mass="27491">MKLPVLVLAGSRDGEHDPLAKLGGVSHKALLPIHGQSMLSRVLNALQAATELGSITVSIEAPDLIKSDFPALHILPSLPSPSESVYDGLKTLGTPCLITTADHALLRSEWISEFINNAPDCDLAAAIALKSTIERDVPHTKRTYIHLSDMTFSGCNLFLMKTDKASAVVALWKDLQKNRKHPLKMAKTLGWGTLLRALTRRLDSQSLYRRIEKLTGAKIRLVPLSDGRAAVDVDKPSDFYLVQNILSQRSL</sequence>
<reference evidence="3 4" key="1">
    <citation type="submission" date="2019-03" db="EMBL/GenBank/DDBJ databases">
        <title>The complete genome sequence of Swingsia samuiensis NBRC107927(T).</title>
        <authorList>
            <person name="Chua K.-O."/>
            <person name="Chan K.-G."/>
            <person name="See-Too W.-S."/>
        </authorList>
    </citation>
    <scope>NUCLEOTIDE SEQUENCE [LARGE SCALE GENOMIC DNA]</scope>
    <source>
        <strain evidence="3 4">AH83</strain>
    </source>
</reference>
<organism evidence="3 4">
    <name type="scientific">Swingsia samuiensis</name>
    <dbReference type="NCBI Taxonomy" id="1293412"/>
    <lineage>
        <taxon>Bacteria</taxon>
        <taxon>Pseudomonadati</taxon>
        <taxon>Pseudomonadota</taxon>
        <taxon>Alphaproteobacteria</taxon>
        <taxon>Acetobacterales</taxon>
        <taxon>Acetobacteraceae</taxon>
        <taxon>Swingsia</taxon>
    </lineage>
</organism>
<dbReference type="Pfam" id="PF12804">
    <property type="entry name" value="NTP_transf_3"/>
    <property type="match status" value="1"/>
</dbReference>
<protein>
    <recommendedName>
        <fullName evidence="2">MobA-like NTP transferase domain-containing protein</fullName>
    </recommendedName>
</protein>
<dbReference type="RefSeq" id="WP_141461920.1">
    <property type="nucleotide sequence ID" value="NZ_CP038141.1"/>
</dbReference>
<dbReference type="KEGG" id="ssam:E3D00_09135"/>
<evidence type="ECO:0000313" key="4">
    <source>
        <dbReference type="Proteomes" id="UP000316313"/>
    </source>
</evidence>
<dbReference type="Proteomes" id="UP000316313">
    <property type="component" value="Chromosome"/>
</dbReference>
<dbReference type="Gene3D" id="3.90.550.10">
    <property type="entry name" value="Spore Coat Polysaccharide Biosynthesis Protein SpsA, Chain A"/>
    <property type="match status" value="1"/>
</dbReference>